<dbReference type="Proteomes" id="UP001458880">
    <property type="component" value="Unassembled WGS sequence"/>
</dbReference>
<name>A0AAW1HRT6_POPJA</name>
<sequence>MTYEETQKELQKLWQEFLSDEEVVADPFDNSSGDEYIPDLLDSGTDSELPSKEKAKGTKGRREIEVDCEASTSSGYQMMKNPLVF</sequence>
<evidence type="ECO:0000313" key="2">
    <source>
        <dbReference type="EMBL" id="KAK9679067.1"/>
    </source>
</evidence>
<dbReference type="AlphaFoldDB" id="A0AAW1HRT6"/>
<feature type="region of interest" description="Disordered" evidence="1">
    <location>
        <begin position="25"/>
        <end position="64"/>
    </location>
</feature>
<feature type="compositionally biased region" description="Basic and acidic residues" evidence="1">
    <location>
        <begin position="49"/>
        <end position="64"/>
    </location>
</feature>
<proteinExistence type="predicted"/>
<reference evidence="2 3" key="1">
    <citation type="journal article" date="2024" name="BMC Genomics">
        <title>De novo assembly and annotation of Popillia japonica's genome with initial clues to its potential as an invasive pest.</title>
        <authorList>
            <person name="Cucini C."/>
            <person name="Boschi S."/>
            <person name="Funari R."/>
            <person name="Cardaioli E."/>
            <person name="Iannotti N."/>
            <person name="Marturano G."/>
            <person name="Paoli F."/>
            <person name="Bruttini M."/>
            <person name="Carapelli A."/>
            <person name="Frati F."/>
            <person name="Nardi F."/>
        </authorList>
    </citation>
    <scope>NUCLEOTIDE SEQUENCE [LARGE SCALE GENOMIC DNA]</scope>
    <source>
        <strain evidence="2">DMR45628</strain>
    </source>
</reference>
<accession>A0AAW1HRT6</accession>
<gene>
    <name evidence="2" type="ORF">QE152_g40323</name>
</gene>
<comment type="caution">
    <text evidence="2">The sequence shown here is derived from an EMBL/GenBank/DDBJ whole genome shotgun (WGS) entry which is preliminary data.</text>
</comment>
<protein>
    <submittedName>
        <fullName evidence="2">Uncharacterized protein</fullName>
    </submittedName>
</protein>
<keyword evidence="3" id="KW-1185">Reference proteome</keyword>
<organism evidence="2 3">
    <name type="scientific">Popillia japonica</name>
    <name type="common">Japanese beetle</name>
    <dbReference type="NCBI Taxonomy" id="7064"/>
    <lineage>
        <taxon>Eukaryota</taxon>
        <taxon>Metazoa</taxon>
        <taxon>Ecdysozoa</taxon>
        <taxon>Arthropoda</taxon>
        <taxon>Hexapoda</taxon>
        <taxon>Insecta</taxon>
        <taxon>Pterygota</taxon>
        <taxon>Neoptera</taxon>
        <taxon>Endopterygota</taxon>
        <taxon>Coleoptera</taxon>
        <taxon>Polyphaga</taxon>
        <taxon>Scarabaeiformia</taxon>
        <taxon>Scarabaeidae</taxon>
        <taxon>Rutelinae</taxon>
        <taxon>Popillia</taxon>
    </lineage>
</organism>
<dbReference type="EMBL" id="JASPKY010001102">
    <property type="protein sequence ID" value="KAK9679067.1"/>
    <property type="molecule type" value="Genomic_DNA"/>
</dbReference>
<evidence type="ECO:0000313" key="3">
    <source>
        <dbReference type="Proteomes" id="UP001458880"/>
    </source>
</evidence>
<evidence type="ECO:0000256" key="1">
    <source>
        <dbReference type="SAM" id="MobiDB-lite"/>
    </source>
</evidence>